<feature type="compositionally biased region" description="Basic and acidic residues" evidence="1">
    <location>
        <begin position="455"/>
        <end position="468"/>
    </location>
</feature>
<feature type="compositionally biased region" description="Basic residues" evidence="1">
    <location>
        <begin position="671"/>
        <end position="680"/>
    </location>
</feature>
<feature type="compositionally biased region" description="Basic and acidic residues" evidence="1">
    <location>
        <begin position="476"/>
        <end position="488"/>
    </location>
</feature>
<feature type="region of interest" description="Disordered" evidence="1">
    <location>
        <begin position="1"/>
        <end position="31"/>
    </location>
</feature>
<protein>
    <submittedName>
        <fullName evidence="3">LigA</fullName>
    </submittedName>
</protein>
<evidence type="ECO:0000256" key="1">
    <source>
        <dbReference type="SAM" id="MobiDB-lite"/>
    </source>
</evidence>
<feature type="region of interest" description="Disordered" evidence="1">
    <location>
        <begin position="433"/>
        <end position="719"/>
    </location>
</feature>
<evidence type="ECO:0000313" key="2">
    <source>
        <dbReference type="Proteomes" id="UP000038045"/>
    </source>
</evidence>
<evidence type="ECO:0000313" key="3">
    <source>
        <dbReference type="WBParaSite" id="PTRK_0000012400.1"/>
    </source>
</evidence>
<accession>A0A0N4Z093</accession>
<dbReference type="AlphaFoldDB" id="A0A0N4Z093"/>
<organism evidence="2 3">
    <name type="scientific">Parastrongyloides trichosuri</name>
    <name type="common">Possum-specific nematode worm</name>
    <dbReference type="NCBI Taxonomy" id="131310"/>
    <lineage>
        <taxon>Eukaryota</taxon>
        <taxon>Metazoa</taxon>
        <taxon>Ecdysozoa</taxon>
        <taxon>Nematoda</taxon>
        <taxon>Chromadorea</taxon>
        <taxon>Rhabditida</taxon>
        <taxon>Tylenchina</taxon>
        <taxon>Panagrolaimomorpha</taxon>
        <taxon>Strongyloidoidea</taxon>
        <taxon>Strongyloididae</taxon>
        <taxon>Parastrongyloides</taxon>
    </lineage>
</organism>
<feature type="compositionally biased region" description="Basic residues" evidence="1">
    <location>
        <begin position="574"/>
        <end position="586"/>
    </location>
</feature>
<dbReference type="WBParaSite" id="PTRK_0000012400.1">
    <property type="protein sequence ID" value="PTRK_0000012400.1"/>
    <property type="gene ID" value="PTRK_0000012400"/>
</dbReference>
<feature type="compositionally biased region" description="Low complexity" evidence="1">
    <location>
        <begin position="512"/>
        <end position="521"/>
    </location>
</feature>
<sequence>GAGGHPRLAPVPQARGTARHAGRGAPARDRAPCVASERLRLIRLLGVGRQAGQGGAGHAVVPQLLDLGGGGLAVDLAFFAAAFGQVEVAVVAQGRHGGARPLHRGKVQPSVKHGRFVVVELGDHLAPRADGQGAAPGPAAVLMRAALGRGQDEGARLDGAGAQQRLPMRLAGRAGEGGGNGDQARARLGQGAIQVRKPQVVTDGQAQTAPGRIGDRRRLAGPHRGAFAIGLAVRQVDIEDVQLVIARRDRPAGVDQQRAIGGARVVRHARTDNGRADQQPDAQFGGQGLQPQDSRVSALVRQGGVAQRAALLEEVGPFRRQDDLRACGRRLTDQGLDMRQPRGRRRRRPRLDQRNVERVGHLGRQQGVQLALAVQGVDVVRAADVFPVDEDLREGGGAARALDHFGLLLGVVGGDDVGIGRALAVQQGHGADAVGAAGRPDRQPAGPALGQRPAGRAEPDSARAETGRPVRRQPVRRGDAEGVARGADRSGAGGQRRGAGARVALRRRLRRGGAAATGRVRPAGDRRGPGDGALWRSLRPDARPAVDGRDKRAGRADPAAEPRRAGPRGPALRRAPRRGGRAHPRHLRDGASGRMGAARQPAEARQTRLGQDAPGRRAGRQGADRRRRLTARMLARLDHAGPAPAQIQGPGRPPSRRCPVLPSARGSGRSRAARPARPCRRGIPTGPPTACPRGAWRSAPGRPDRSGRQRRPGRWGRLASRSRAIVPVDLDVAFGQVAGPDGGGGAPRADMDGDVDLVVLHIGAHDRLVVVRRRGAVDGGDVGTEADGQTVAVDRLLRLAHSHDDAAPVGVLARDGGLDQRAVGDRLGQFARRGGRSGALDRHLDELGRALAVLDQLVSQIEHDCVQRGREFLQAAVADAADARRAGRTRGEQQGRVVGGGVAVYGDAVEGGADVQVQQGLQHRRGDIGVGDDEGEHGRHVRRDHARALGDPGDADLDALDLTFRVGALGEGVRGHDAQTGPGPVVGFQTGLNLGQAGGDLLVVQHHADDAGRGQHDVALAATKAFGELRRRATRRIGA</sequence>
<feature type="compositionally biased region" description="Basic and acidic residues" evidence="1">
    <location>
        <begin position="538"/>
        <end position="564"/>
    </location>
</feature>
<reference evidence="3" key="1">
    <citation type="submission" date="2016-03" db="UniProtKB">
        <authorList>
            <consortium name="WormBaseParasite"/>
        </authorList>
    </citation>
    <scope>IDENTIFICATION</scope>
</reference>
<proteinExistence type="predicted"/>
<dbReference type="Proteomes" id="UP000038045">
    <property type="component" value="Unplaced"/>
</dbReference>
<keyword evidence="2" id="KW-1185">Reference proteome</keyword>
<name>A0A0N4Z093_PARTI</name>
<feature type="region of interest" description="Disordered" evidence="1">
    <location>
        <begin position="329"/>
        <end position="354"/>
    </location>
</feature>